<evidence type="ECO:0000256" key="2">
    <source>
        <dbReference type="SAM" id="Phobius"/>
    </source>
</evidence>
<dbReference type="RefSeq" id="WP_279529242.1">
    <property type="nucleotide sequence ID" value="NZ_CP122312.1"/>
</dbReference>
<dbReference type="Proteomes" id="UP001596447">
    <property type="component" value="Unassembled WGS sequence"/>
</dbReference>
<evidence type="ECO:0000313" key="3">
    <source>
        <dbReference type="EMBL" id="MFC7199303.1"/>
    </source>
</evidence>
<keyword evidence="4" id="KW-1185">Reference proteome</keyword>
<name>A0ABD5Z2A7_9EURY</name>
<feature type="region of interest" description="Disordered" evidence="1">
    <location>
        <begin position="88"/>
        <end position="111"/>
    </location>
</feature>
<protein>
    <submittedName>
        <fullName evidence="3">Uncharacterized protein</fullName>
    </submittedName>
</protein>
<evidence type="ECO:0000256" key="1">
    <source>
        <dbReference type="SAM" id="MobiDB-lite"/>
    </source>
</evidence>
<feature type="transmembrane region" description="Helical" evidence="2">
    <location>
        <begin position="45"/>
        <end position="64"/>
    </location>
</feature>
<dbReference type="EMBL" id="JBHTAR010000011">
    <property type="protein sequence ID" value="MFC7199303.1"/>
    <property type="molecule type" value="Genomic_DNA"/>
</dbReference>
<keyword evidence="2" id="KW-0812">Transmembrane</keyword>
<gene>
    <name evidence="3" type="ORF">ACFQJ9_07730</name>
</gene>
<sequence length="111" mass="11781">MSSDDAPTGLLDLYRRPLAAPLATLVATAILVAFAHQAFVLAGQVGPLGYVVISVTAAVAYAVAKCGWAVENSIVRAAQDPYRYDAASFDRDTTGTDADDATHRRPSETRR</sequence>
<feature type="transmembrane region" description="Helical" evidence="2">
    <location>
        <begin position="18"/>
        <end position="39"/>
    </location>
</feature>
<keyword evidence="2" id="KW-1133">Transmembrane helix</keyword>
<dbReference type="AlphaFoldDB" id="A0ABD5Z2A7"/>
<evidence type="ECO:0000313" key="4">
    <source>
        <dbReference type="Proteomes" id="UP001596447"/>
    </source>
</evidence>
<comment type="caution">
    <text evidence="3">The sequence shown here is derived from an EMBL/GenBank/DDBJ whole genome shotgun (WGS) entry which is preliminary data.</text>
</comment>
<proteinExistence type="predicted"/>
<accession>A0ABD5Z2A7</accession>
<organism evidence="3 4">
    <name type="scientific">Halospeciosus flavus</name>
    <dbReference type="NCBI Taxonomy" id="3032283"/>
    <lineage>
        <taxon>Archaea</taxon>
        <taxon>Methanobacteriati</taxon>
        <taxon>Methanobacteriota</taxon>
        <taxon>Stenosarchaea group</taxon>
        <taxon>Halobacteria</taxon>
        <taxon>Halobacteriales</taxon>
        <taxon>Halobacteriaceae</taxon>
        <taxon>Halospeciosus</taxon>
    </lineage>
</organism>
<keyword evidence="2" id="KW-0472">Membrane</keyword>
<reference evidence="3 4" key="1">
    <citation type="journal article" date="2019" name="Int. J. Syst. Evol. Microbiol.">
        <title>The Global Catalogue of Microorganisms (GCM) 10K type strain sequencing project: providing services to taxonomists for standard genome sequencing and annotation.</title>
        <authorList>
            <consortium name="The Broad Institute Genomics Platform"/>
            <consortium name="The Broad Institute Genome Sequencing Center for Infectious Disease"/>
            <person name="Wu L."/>
            <person name="Ma J."/>
        </authorList>
    </citation>
    <scope>NUCLEOTIDE SEQUENCE [LARGE SCALE GENOMIC DNA]</scope>
    <source>
        <strain evidence="3 4">XZGYJ-43</strain>
    </source>
</reference>